<evidence type="ECO:0000256" key="2">
    <source>
        <dbReference type="ARBA" id="ARBA00006177"/>
    </source>
</evidence>
<dbReference type="VEuPathDB" id="VectorBase:RSAN_051922"/>
<comment type="similarity">
    <text evidence="2">Belongs to the THAP1 family.</text>
</comment>
<reference evidence="16" key="1">
    <citation type="journal article" date="2020" name="Cell">
        <title>Large-Scale Comparative Analyses of Tick Genomes Elucidate Their Genetic Diversity and Vector Capacities.</title>
        <authorList>
            <consortium name="Tick Genome and Microbiome Consortium (TIGMIC)"/>
            <person name="Jia N."/>
            <person name="Wang J."/>
            <person name="Shi W."/>
            <person name="Du L."/>
            <person name="Sun Y."/>
            <person name="Zhan W."/>
            <person name="Jiang J.F."/>
            <person name="Wang Q."/>
            <person name="Zhang B."/>
            <person name="Ji P."/>
            <person name="Bell-Sakyi L."/>
            <person name="Cui X.M."/>
            <person name="Yuan T.T."/>
            <person name="Jiang B.G."/>
            <person name="Yang W.F."/>
            <person name="Lam T.T."/>
            <person name="Chang Q.C."/>
            <person name="Ding S.J."/>
            <person name="Wang X.J."/>
            <person name="Zhu J.G."/>
            <person name="Ruan X.D."/>
            <person name="Zhao L."/>
            <person name="Wei J.T."/>
            <person name="Ye R.Z."/>
            <person name="Que T.C."/>
            <person name="Du C.H."/>
            <person name="Zhou Y.H."/>
            <person name="Cheng J.X."/>
            <person name="Dai P.F."/>
            <person name="Guo W.B."/>
            <person name="Han X.H."/>
            <person name="Huang E.J."/>
            <person name="Li L.F."/>
            <person name="Wei W."/>
            <person name="Gao Y.C."/>
            <person name="Liu J.Z."/>
            <person name="Shao H.Z."/>
            <person name="Wang X."/>
            <person name="Wang C.C."/>
            <person name="Yang T.C."/>
            <person name="Huo Q.B."/>
            <person name="Li W."/>
            <person name="Chen H.Y."/>
            <person name="Chen S.E."/>
            <person name="Zhou L.G."/>
            <person name="Ni X.B."/>
            <person name="Tian J.H."/>
            <person name="Sheng Y."/>
            <person name="Liu T."/>
            <person name="Pan Y.S."/>
            <person name="Xia L.Y."/>
            <person name="Li J."/>
            <person name="Zhao F."/>
            <person name="Cao W.C."/>
        </authorList>
    </citation>
    <scope>NUCLEOTIDE SEQUENCE</scope>
    <source>
        <strain evidence="16">Rsan-2018</strain>
    </source>
</reference>
<name>A0A9D4SZH3_RHISA</name>
<evidence type="ECO:0000256" key="7">
    <source>
        <dbReference type="ARBA" id="ARBA00023054"/>
    </source>
</evidence>
<keyword evidence="3" id="KW-0479">Metal-binding</keyword>
<evidence type="ECO:0000313" key="16">
    <source>
        <dbReference type="EMBL" id="KAH7961153.1"/>
    </source>
</evidence>
<evidence type="ECO:0000256" key="14">
    <source>
        <dbReference type="SAM" id="MobiDB-lite"/>
    </source>
</evidence>
<accession>A0A9D4SZH3</accession>
<dbReference type="Proteomes" id="UP000821837">
    <property type="component" value="Chromosome 3"/>
</dbReference>
<keyword evidence="4 12" id="KW-0863">Zinc-finger</keyword>
<feature type="coiled-coil region" evidence="13">
    <location>
        <begin position="386"/>
        <end position="413"/>
    </location>
</feature>
<evidence type="ECO:0000256" key="9">
    <source>
        <dbReference type="ARBA" id="ARBA00023163"/>
    </source>
</evidence>
<keyword evidence="7 13" id="KW-0175">Coiled coil</keyword>
<evidence type="ECO:0000256" key="13">
    <source>
        <dbReference type="SAM" id="Coils"/>
    </source>
</evidence>
<keyword evidence="8 12" id="KW-0238">DNA-binding</keyword>
<comment type="subcellular location">
    <subcellularLocation>
        <location evidence="1">Nucleus</location>
        <location evidence="1">Nucleoplasm</location>
    </subcellularLocation>
</comment>
<proteinExistence type="inferred from homology"/>
<keyword evidence="10" id="KW-0539">Nucleus</keyword>
<dbReference type="InterPro" id="IPR006612">
    <property type="entry name" value="THAP_Znf"/>
</dbReference>
<dbReference type="InterPro" id="IPR026516">
    <property type="entry name" value="THAP1/10"/>
</dbReference>
<evidence type="ECO:0000256" key="6">
    <source>
        <dbReference type="ARBA" id="ARBA00023015"/>
    </source>
</evidence>
<evidence type="ECO:0000256" key="5">
    <source>
        <dbReference type="ARBA" id="ARBA00022833"/>
    </source>
</evidence>
<dbReference type="PANTHER" id="PTHR46600">
    <property type="entry name" value="THAP DOMAIN-CONTAINING"/>
    <property type="match status" value="1"/>
</dbReference>
<dbReference type="GO" id="GO:0008270">
    <property type="term" value="F:zinc ion binding"/>
    <property type="evidence" value="ECO:0007669"/>
    <property type="project" value="UniProtKB-KW"/>
</dbReference>
<dbReference type="Pfam" id="PF21787">
    <property type="entry name" value="TNP-like_RNaseH_N"/>
    <property type="match status" value="1"/>
</dbReference>
<evidence type="ECO:0000256" key="4">
    <source>
        <dbReference type="ARBA" id="ARBA00022771"/>
    </source>
</evidence>
<keyword evidence="11" id="KW-0131">Cell cycle</keyword>
<dbReference type="PROSITE" id="PS50950">
    <property type="entry name" value="ZF_THAP"/>
    <property type="match status" value="1"/>
</dbReference>
<evidence type="ECO:0000256" key="8">
    <source>
        <dbReference type="ARBA" id="ARBA00023125"/>
    </source>
</evidence>
<dbReference type="Pfam" id="PF05485">
    <property type="entry name" value="THAP"/>
    <property type="match status" value="1"/>
</dbReference>
<evidence type="ECO:0000256" key="11">
    <source>
        <dbReference type="ARBA" id="ARBA00023306"/>
    </source>
</evidence>
<evidence type="ECO:0000256" key="10">
    <source>
        <dbReference type="ARBA" id="ARBA00023242"/>
    </source>
</evidence>
<dbReference type="InterPro" id="IPR021896">
    <property type="entry name" value="THAP9-like_HTH"/>
</dbReference>
<reference evidence="16" key="2">
    <citation type="submission" date="2021-09" db="EMBL/GenBank/DDBJ databases">
        <authorList>
            <person name="Jia N."/>
            <person name="Wang J."/>
            <person name="Shi W."/>
            <person name="Du L."/>
            <person name="Sun Y."/>
            <person name="Zhan W."/>
            <person name="Jiang J."/>
            <person name="Wang Q."/>
            <person name="Zhang B."/>
            <person name="Ji P."/>
            <person name="Sakyi L.B."/>
            <person name="Cui X."/>
            <person name="Yuan T."/>
            <person name="Jiang B."/>
            <person name="Yang W."/>
            <person name="Lam T.T.-Y."/>
            <person name="Chang Q."/>
            <person name="Ding S."/>
            <person name="Wang X."/>
            <person name="Zhu J."/>
            <person name="Ruan X."/>
            <person name="Zhao L."/>
            <person name="Wei J."/>
            <person name="Que T."/>
            <person name="Du C."/>
            <person name="Cheng J."/>
            <person name="Dai P."/>
            <person name="Han X."/>
            <person name="Huang E."/>
            <person name="Gao Y."/>
            <person name="Liu J."/>
            <person name="Shao H."/>
            <person name="Ye R."/>
            <person name="Li L."/>
            <person name="Wei W."/>
            <person name="Wang X."/>
            <person name="Wang C."/>
            <person name="Huo Q."/>
            <person name="Li W."/>
            <person name="Guo W."/>
            <person name="Chen H."/>
            <person name="Chen S."/>
            <person name="Zhou L."/>
            <person name="Zhou L."/>
            <person name="Ni X."/>
            <person name="Tian J."/>
            <person name="Zhou Y."/>
            <person name="Sheng Y."/>
            <person name="Liu T."/>
            <person name="Pan Y."/>
            <person name="Xia L."/>
            <person name="Li J."/>
            <person name="Zhao F."/>
            <person name="Cao W."/>
        </authorList>
    </citation>
    <scope>NUCLEOTIDE SEQUENCE</scope>
    <source>
        <strain evidence="16">Rsan-2018</strain>
        <tissue evidence="16">Larvae</tissue>
    </source>
</reference>
<sequence length="609" mass="69135">MKCFVPGCKSGYGKGREKIPLFAAPSNPQLLDQWRQKVPVSKRPLKSKDKICARHFEKHLIFDRYFSEHKGNVLLDVKKVPRLRKGAIPSIFEGITAKVNDADYQEEPADTGAEGREDIALPTTAYSAGAFLCPDNENSRRCLREDSVGWSPDRDLLSKGSSLSAPTKEECAPESGASSSTAMSDNKDSLCPDRRSLLQELIQHPERVKLPASWGYHKVEVFHGARIVYSTIAVVSEGKIPAVTKCIYVSEGSHEEPFQAVILNCTLNNVIDLGGEPNTMEDFERMVDTLHKTKICKGGPSKEKYPGVKPQCAYIDCLGVWRHKKCAVYNTDQCTECKRLAGTLRCHAMRQRNRMDASGTAAVQPTIRNPKFDVLRRRQRLLYKKVWSSRRRLRELKNELKVYQERMSNIGEEELESLLQRLPEGQRIVVEECIKLDTCISSKGRRYSDTFLTMCLLLHIRSPAAYEFLRRNDLMPLPAVSTVRKYISLVRPDCGFDRKFFEAFKKKLLNKKDRQRHGILVFDEMQVRQGRDVNARTFSYLGQVQHDDTSEPPLADHALVFMFVPFADSYTQPVGLFASRGPTKGTCSSWLVQQKISRDLLNDYSEAKN</sequence>
<dbReference type="GO" id="GO:0005654">
    <property type="term" value="C:nucleoplasm"/>
    <property type="evidence" value="ECO:0007669"/>
    <property type="project" value="UniProtKB-SubCell"/>
</dbReference>
<protein>
    <recommendedName>
        <fullName evidence="15">THAP-type domain-containing protein</fullName>
    </recommendedName>
</protein>
<evidence type="ECO:0000259" key="15">
    <source>
        <dbReference type="PROSITE" id="PS50950"/>
    </source>
</evidence>
<evidence type="ECO:0000313" key="17">
    <source>
        <dbReference type="Proteomes" id="UP000821837"/>
    </source>
</evidence>
<evidence type="ECO:0000256" key="3">
    <source>
        <dbReference type="ARBA" id="ARBA00022723"/>
    </source>
</evidence>
<evidence type="ECO:0000256" key="1">
    <source>
        <dbReference type="ARBA" id="ARBA00004642"/>
    </source>
</evidence>
<dbReference type="EMBL" id="JABSTV010001249">
    <property type="protein sequence ID" value="KAH7961153.1"/>
    <property type="molecule type" value="Genomic_DNA"/>
</dbReference>
<keyword evidence="9" id="KW-0804">Transcription</keyword>
<dbReference type="SUPFAM" id="SSF57716">
    <property type="entry name" value="Glucocorticoid receptor-like (DNA-binding domain)"/>
    <property type="match status" value="1"/>
</dbReference>
<feature type="region of interest" description="Disordered" evidence="14">
    <location>
        <begin position="153"/>
        <end position="189"/>
    </location>
</feature>
<dbReference type="GO" id="GO:0043565">
    <property type="term" value="F:sequence-specific DNA binding"/>
    <property type="evidence" value="ECO:0007669"/>
    <property type="project" value="InterPro"/>
</dbReference>
<keyword evidence="6" id="KW-0805">Transcription regulation</keyword>
<dbReference type="SMART" id="SM00980">
    <property type="entry name" value="THAP"/>
    <property type="match status" value="1"/>
</dbReference>
<comment type="caution">
    <text evidence="16">The sequence shown here is derived from an EMBL/GenBank/DDBJ whole genome shotgun (WGS) entry which is preliminary data.</text>
</comment>
<dbReference type="PANTHER" id="PTHR46600:SF1">
    <property type="entry name" value="THAP DOMAIN-CONTAINING PROTEIN 1"/>
    <property type="match status" value="1"/>
</dbReference>
<keyword evidence="5" id="KW-0862">Zinc</keyword>
<evidence type="ECO:0000256" key="12">
    <source>
        <dbReference type="PROSITE-ProRule" id="PRU00309"/>
    </source>
</evidence>
<feature type="domain" description="THAP-type" evidence="15">
    <location>
        <begin position="1"/>
        <end position="92"/>
    </location>
</feature>
<dbReference type="SMART" id="SM00692">
    <property type="entry name" value="DM3"/>
    <property type="match status" value="1"/>
</dbReference>
<dbReference type="Pfam" id="PF12017">
    <property type="entry name" value="Tnp_P_element"/>
    <property type="match status" value="1"/>
</dbReference>
<dbReference type="InterPro" id="IPR048365">
    <property type="entry name" value="TNP-like_RNaseH_N"/>
</dbReference>
<keyword evidence="17" id="KW-1185">Reference proteome</keyword>
<organism evidence="16 17">
    <name type="scientific">Rhipicephalus sanguineus</name>
    <name type="common">Brown dog tick</name>
    <name type="synonym">Ixodes sanguineus</name>
    <dbReference type="NCBI Taxonomy" id="34632"/>
    <lineage>
        <taxon>Eukaryota</taxon>
        <taxon>Metazoa</taxon>
        <taxon>Ecdysozoa</taxon>
        <taxon>Arthropoda</taxon>
        <taxon>Chelicerata</taxon>
        <taxon>Arachnida</taxon>
        <taxon>Acari</taxon>
        <taxon>Parasitiformes</taxon>
        <taxon>Ixodida</taxon>
        <taxon>Ixodoidea</taxon>
        <taxon>Ixodidae</taxon>
        <taxon>Rhipicephalinae</taxon>
        <taxon>Rhipicephalus</taxon>
        <taxon>Rhipicephalus</taxon>
    </lineage>
</organism>
<gene>
    <name evidence="16" type="ORF">HPB52_004332</name>
</gene>
<dbReference type="AlphaFoldDB" id="A0A9D4SZH3"/>